<reference evidence="2 3" key="1">
    <citation type="submission" date="2010-08" db="EMBL/GenBank/DDBJ databases">
        <title>The draft genome of Desulfovibrio fructosovorans JJ.</title>
        <authorList>
            <consortium name="US DOE Joint Genome Institute (JGI-PGF)"/>
            <person name="Lucas S."/>
            <person name="Copeland A."/>
            <person name="Lapidus A."/>
            <person name="Cheng J.-F."/>
            <person name="Bruce D."/>
            <person name="Goodwin L."/>
            <person name="Pitluck S."/>
            <person name="Land M.L."/>
            <person name="Hauser L."/>
            <person name="Chang Y.-J."/>
            <person name="Jeffries C."/>
            <person name="Wall J.D."/>
            <person name="Stahl D.A."/>
            <person name="Arkin A.P."/>
            <person name="Dehal P."/>
            <person name="Stolyar S.M."/>
            <person name="Hazen T.C."/>
            <person name="Woyke T.J."/>
        </authorList>
    </citation>
    <scope>NUCLEOTIDE SEQUENCE [LARGE SCALE GENOMIC DNA]</scope>
    <source>
        <strain evidence="2 3">JJ</strain>
    </source>
</reference>
<dbReference type="InterPro" id="IPR052340">
    <property type="entry name" value="RNase_Y/CdgJ"/>
</dbReference>
<dbReference type="AlphaFoldDB" id="E1K1L4"/>
<dbReference type="PROSITE" id="PS51833">
    <property type="entry name" value="HDOD"/>
    <property type="match status" value="1"/>
</dbReference>
<organism evidence="2 3">
    <name type="scientific">Solidesulfovibrio fructosivorans JJ]</name>
    <dbReference type="NCBI Taxonomy" id="596151"/>
    <lineage>
        <taxon>Bacteria</taxon>
        <taxon>Pseudomonadati</taxon>
        <taxon>Thermodesulfobacteriota</taxon>
        <taxon>Desulfovibrionia</taxon>
        <taxon>Desulfovibrionales</taxon>
        <taxon>Desulfovibrionaceae</taxon>
        <taxon>Solidesulfovibrio</taxon>
    </lineage>
</organism>
<dbReference type="PIRSF" id="PIRSF003180">
    <property type="entry name" value="DiGMPpdiest_YuxH"/>
    <property type="match status" value="1"/>
</dbReference>
<dbReference type="Pfam" id="PF08668">
    <property type="entry name" value="HDOD"/>
    <property type="match status" value="1"/>
</dbReference>
<dbReference type="SUPFAM" id="SSF141868">
    <property type="entry name" value="EAL domain-like"/>
    <property type="match status" value="1"/>
</dbReference>
<name>E1K1L4_SOLFR</name>
<dbReference type="RefSeq" id="WP_005996522.1">
    <property type="nucleotide sequence ID" value="NZ_AECZ01000041.1"/>
</dbReference>
<dbReference type="PANTHER" id="PTHR33525">
    <property type="match status" value="1"/>
</dbReference>
<dbReference type="InterPro" id="IPR035919">
    <property type="entry name" value="EAL_sf"/>
</dbReference>
<dbReference type="STRING" id="596151.DesfrDRAFT_3764"/>
<dbReference type="InterPro" id="IPR013976">
    <property type="entry name" value="HDOD"/>
</dbReference>
<dbReference type="OrthoDB" id="9804751at2"/>
<evidence type="ECO:0000313" key="2">
    <source>
        <dbReference type="EMBL" id="EFL49508.1"/>
    </source>
</evidence>
<evidence type="ECO:0000313" key="3">
    <source>
        <dbReference type="Proteomes" id="UP000006250"/>
    </source>
</evidence>
<dbReference type="PANTHER" id="PTHR33525:SF4">
    <property type="entry name" value="CYCLIC DI-GMP PHOSPHODIESTERASE CDGJ"/>
    <property type="match status" value="1"/>
</dbReference>
<dbReference type="InterPro" id="IPR014408">
    <property type="entry name" value="dGMP_Pdiesterase_EAL/HD-GYP"/>
</dbReference>
<accession>E1K1L4</accession>
<keyword evidence="3" id="KW-1185">Reference proteome</keyword>
<protein>
    <submittedName>
        <fullName evidence="2">Diguanylate phosphodiesterase</fullName>
    </submittedName>
</protein>
<feature type="domain" description="HDOD" evidence="1">
    <location>
        <begin position="205"/>
        <end position="396"/>
    </location>
</feature>
<evidence type="ECO:0000259" key="1">
    <source>
        <dbReference type="PROSITE" id="PS51833"/>
    </source>
</evidence>
<dbReference type="Gene3D" id="1.10.3210.10">
    <property type="entry name" value="Hypothetical protein af1432"/>
    <property type="match status" value="1"/>
</dbReference>
<proteinExistence type="predicted"/>
<dbReference type="SUPFAM" id="SSF109604">
    <property type="entry name" value="HD-domain/PDEase-like"/>
    <property type="match status" value="1"/>
</dbReference>
<sequence length="422" mass="45944">MSETETASAAPFFFTKQALFDVKRKLWGYEIQGGSDTCAASACFADREQVADSLASSSYIGVQHAVERGKKVVAPFDEVGLLAKAPYALPSAHGVVKAVGPVTQPEALTAAVCQLRADGYALALDAGPGMAATPGLAELADVLCFDAGAGADPRDFLDAARGRQVILLASRVQGLEQFEALKAAGFTLFQGRFFKEPEIIAERRLTSHQMSRFTLLRLIESEDPDVDALAEGISADVSVSFRLLAYLNSAAFGFPQKIQSIRQAIMMLGSIKMRNWLRAVLLADMAQHGDMPRELAELSLGRARFLELVAKRYDYWDFNPGSLFLLGLFSLLDAILGMPMAKVTEHLPLEETLKAALRREIQSEYEPLLDLVSCIEDADWPRLDELTRKLGFDLETVKTCASEAMAWSSAFFITQQGVGSAS</sequence>
<gene>
    <name evidence="2" type="ORF">DesfrDRAFT_3764</name>
</gene>
<comment type="caution">
    <text evidence="2">The sequence shown here is derived from an EMBL/GenBank/DDBJ whole genome shotgun (WGS) entry which is preliminary data.</text>
</comment>
<dbReference type="Proteomes" id="UP000006250">
    <property type="component" value="Unassembled WGS sequence"/>
</dbReference>
<dbReference type="EMBL" id="AECZ01000041">
    <property type="protein sequence ID" value="EFL49508.1"/>
    <property type="molecule type" value="Genomic_DNA"/>
</dbReference>
<dbReference type="eggNOG" id="COG3434">
    <property type="taxonomic scope" value="Bacteria"/>
</dbReference>
<dbReference type="Gene3D" id="3.20.20.450">
    <property type="entry name" value="EAL domain"/>
    <property type="match status" value="1"/>
</dbReference>